<dbReference type="EMBL" id="AE014074">
    <property type="protein sequence ID" value="AAM78724.1"/>
    <property type="molecule type" value="Genomic_DNA"/>
</dbReference>
<gene>
    <name evidence="2" type="primary">ntpE</name>
    <name evidence="2" type="ordered locus">SpyM3_0117</name>
</gene>
<keyword evidence="1" id="KW-0175">Coiled coil</keyword>
<name>A0A0H2UT74_STRP3</name>
<feature type="coiled-coil region" evidence="1">
    <location>
        <begin position="46"/>
        <end position="73"/>
    </location>
</feature>
<sequence>MNDITQLRQNVLEKAHQEGQQCLKIATDSLDTDFKERQQQGLHDLKAKRQKELKALEQQFQVAQQQLKNQERQALLALKQDSIKELFEASLEKMTNFSKEEELAFLKQVLSKYPEQPLQVTFGEKTGQKFSSYDCAELRLAFPQLSYNQELIPQEAGFLVSLDQVDDNYLYRYLLESVVKEESSRIIDRLFSEI</sequence>
<organism evidence="2 3">
    <name type="scientific">Streptococcus pyogenes serotype M3 (strain ATCC BAA-595 / MGAS315)</name>
    <dbReference type="NCBI Taxonomy" id="198466"/>
    <lineage>
        <taxon>Bacteria</taxon>
        <taxon>Bacillati</taxon>
        <taxon>Bacillota</taxon>
        <taxon>Bacilli</taxon>
        <taxon>Lactobacillales</taxon>
        <taxon>Streptococcaceae</taxon>
        <taxon>Streptococcus</taxon>
    </lineage>
</organism>
<accession>A0A0H2UT74</accession>
<dbReference type="RefSeq" id="WP_011054132.1">
    <property type="nucleotide sequence ID" value="NC_004070.1"/>
</dbReference>
<evidence type="ECO:0000313" key="2">
    <source>
        <dbReference type="EMBL" id="AAM78724.1"/>
    </source>
</evidence>
<proteinExistence type="predicted"/>
<dbReference type="Proteomes" id="UP000000564">
    <property type="component" value="Chromosome"/>
</dbReference>
<protein>
    <submittedName>
        <fullName evidence="2">Putative V-type Na+-ATPase subunit E</fullName>
    </submittedName>
</protein>
<dbReference type="HOGENOM" id="CLU_105846_2_1_9"/>
<evidence type="ECO:0000256" key="1">
    <source>
        <dbReference type="SAM" id="Coils"/>
    </source>
</evidence>
<evidence type="ECO:0000313" key="3">
    <source>
        <dbReference type="Proteomes" id="UP000000564"/>
    </source>
</evidence>
<dbReference type="KEGG" id="spg:SpyM3_0117"/>
<reference evidence="2 3" key="1">
    <citation type="journal article" date="2002" name="Proc. Natl. Acad. Sci. U.S.A.">
        <title>Genome sequence of a serotype M3 strain of group A Streptococcus: phage-encoded toxins, the high-virulence phenotype, and clone emergence.</title>
        <authorList>
            <person name="Beres S.B."/>
            <person name="Sylva G.L."/>
            <person name="Barbian K.D."/>
            <person name="Lei B."/>
            <person name="Hoff J.S."/>
            <person name="Mammarella N.D."/>
            <person name="Liu M.Y."/>
            <person name="Smoot J.C."/>
            <person name="Porcella S.F."/>
            <person name="Parkins L.D."/>
            <person name="Campbell D.S."/>
            <person name="Smith T.M."/>
            <person name="McCormick J.K."/>
            <person name="Leung D.Y."/>
            <person name="Schlievert P.M."/>
            <person name="Musser J.M."/>
        </authorList>
    </citation>
    <scope>NUCLEOTIDE SEQUENCE [LARGE SCALE GENOMIC DNA]</scope>
    <source>
        <strain evidence="3">ATCC BAA-595 / MGAS315</strain>
    </source>
</reference>
<dbReference type="AlphaFoldDB" id="A0A0H2UT74"/>